<comment type="similarity">
    <text evidence="2 9">Belongs to the OXA1/ALB3/YidC family.</text>
</comment>
<feature type="transmembrane region" description="Helical" evidence="11">
    <location>
        <begin position="334"/>
        <end position="356"/>
    </location>
</feature>
<keyword evidence="14" id="KW-1185">Reference proteome</keyword>
<keyword evidence="6 11" id="KW-1133">Transmembrane helix</keyword>
<protein>
    <recommendedName>
        <fullName evidence="12">Membrane insertase YidC/Oxa/ALB C-terminal domain-containing protein</fullName>
    </recommendedName>
</protein>
<dbReference type="GO" id="GO:0032977">
    <property type="term" value="F:membrane insertase activity"/>
    <property type="evidence" value="ECO:0007669"/>
    <property type="project" value="InterPro"/>
</dbReference>
<evidence type="ECO:0000313" key="14">
    <source>
        <dbReference type="Proteomes" id="UP000886523"/>
    </source>
</evidence>
<dbReference type="PANTHER" id="PTHR12428">
    <property type="entry name" value="OXA1"/>
    <property type="match status" value="1"/>
</dbReference>
<accession>A0A9P6DWK2</accession>
<dbReference type="InterPro" id="IPR001708">
    <property type="entry name" value="YidC/ALB3/OXA1/COX18"/>
</dbReference>
<evidence type="ECO:0000256" key="8">
    <source>
        <dbReference type="ARBA" id="ARBA00023136"/>
    </source>
</evidence>
<dbReference type="GO" id="GO:0005743">
    <property type="term" value="C:mitochondrial inner membrane"/>
    <property type="evidence" value="ECO:0007669"/>
    <property type="project" value="UniProtKB-SubCell"/>
</dbReference>
<dbReference type="CDD" id="cd20069">
    <property type="entry name" value="5TM_Oxa1-like"/>
    <property type="match status" value="1"/>
</dbReference>
<keyword evidence="4" id="KW-0999">Mitochondrion inner membrane</keyword>
<keyword evidence="5" id="KW-0809">Transit peptide</keyword>
<evidence type="ECO:0000256" key="9">
    <source>
        <dbReference type="RuleBase" id="RU003945"/>
    </source>
</evidence>
<feature type="transmembrane region" description="Helical" evidence="11">
    <location>
        <begin position="175"/>
        <end position="197"/>
    </location>
</feature>
<feature type="region of interest" description="Disordered" evidence="10">
    <location>
        <begin position="417"/>
        <end position="452"/>
    </location>
</feature>
<reference evidence="13" key="1">
    <citation type="journal article" date="2020" name="Nat. Commun.">
        <title>Large-scale genome sequencing of mycorrhizal fungi provides insights into the early evolution of symbiotic traits.</title>
        <authorList>
            <person name="Miyauchi S."/>
            <person name="Kiss E."/>
            <person name="Kuo A."/>
            <person name="Drula E."/>
            <person name="Kohler A."/>
            <person name="Sanchez-Garcia M."/>
            <person name="Morin E."/>
            <person name="Andreopoulos B."/>
            <person name="Barry K.W."/>
            <person name="Bonito G."/>
            <person name="Buee M."/>
            <person name="Carver A."/>
            <person name="Chen C."/>
            <person name="Cichocki N."/>
            <person name="Clum A."/>
            <person name="Culley D."/>
            <person name="Crous P.W."/>
            <person name="Fauchery L."/>
            <person name="Girlanda M."/>
            <person name="Hayes R.D."/>
            <person name="Keri Z."/>
            <person name="LaButti K."/>
            <person name="Lipzen A."/>
            <person name="Lombard V."/>
            <person name="Magnuson J."/>
            <person name="Maillard F."/>
            <person name="Murat C."/>
            <person name="Nolan M."/>
            <person name="Ohm R.A."/>
            <person name="Pangilinan J."/>
            <person name="Pereira M.F."/>
            <person name="Perotto S."/>
            <person name="Peter M."/>
            <person name="Pfister S."/>
            <person name="Riley R."/>
            <person name="Sitrit Y."/>
            <person name="Stielow J.B."/>
            <person name="Szollosi G."/>
            <person name="Zifcakova L."/>
            <person name="Stursova M."/>
            <person name="Spatafora J.W."/>
            <person name="Tedersoo L."/>
            <person name="Vaario L.M."/>
            <person name="Yamada A."/>
            <person name="Yan M."/>
            <person name="Wang P."/>
            <person name="Xu J."/>
            <person name="Bruns T."/>
            <person name="Baldrian P."/>
            <person name="Vilgalys R."/>
            <person name="Dunand C."/>
            <person name="Henrissat B."/>
            <person name="Grigoriev I.V."/>
            <person name="Hibbett D."/>
            <person name="Nagy L.G."/>
            <person name="Martin F.M."/>
        </authorList>
    </citation>
    <scope>NUCLEOTIDE SEQUENCE</scope>
    <source>
        <strain evidence="13">UP504</strain>
    </source>
</reference>
<feature type="domain" description="Membrane insertase YidC/Oxa/ALB C-terminal" evidence="12">
    <location>
        <begin position="177"/>
        <end position="370"/>
    </location>
</feature>
<evidence type="ECO:0000256" key="10">
    <source>
        <dbReference type="SAM" id="MobiDB-lite"/>
    </source>
</evidence>
<dbReference type="InterPro" id="IPR028055">
    <property type="entry name" value="YidC/Oxa/ALB_C"/>
</dbReference>
<evidence type="ECO:0000256" key="6">
    <source>
        <dbReference type="ARBA" id="ARBA00022989"/>
    </source>
</evidence>
<dbReference type="EMBL" id="MU128981">
    <property type="protein sequence ID" value="KAF9512845.1"/>
    <property type="molecule type" value="Genomic_DNA"/>
</dbReference>
<dbReference type="Pfam" id="PF02096">
    <property type="entry name" value="60KD_IMP"/>
    <property type="match status" value="1"/>
</dbReference>
<proteinExistence type="inferred from homology"/>
<name>A0A9P6DWK2_9AGAM</name>
<dbReference type="GO" id="GO:0032979">
    <property type="term" value="P:protein insertion into mitochondrial inner membrane from matrix"/>
    <property type="evidence" value="ECO:0007669"/>
    <property type="project" value="TreeGrafter"/>
</dbReference>
<evidence type="ECO:0000256" key="3">
    <source>
        <dbReference type="ARBA" id="ARBA00022692"/>
    </source>
</evidence>
<organism evidence="13 14">
    <name type="scientific">Hydnum rufescens UP504</name>
    <dbReference type="NCBI Taxonomy" id="1448309"/>
    <lineage>
        <taxon>Eukaryota</taxon>
        <taxon>Fungi</taxon>
        <taxon>Dikarya</taxon>
        <taxon>Basidiomycota</taxon>
        <taxon>Agaricomycotina</taxon>
        <taxon>Agaricomycetes</taxon>
        <taxon>Cantharellales</taxon>
        <taxon>Hydnaceae</taxon>
        <taxon>Hydnum</taxon>
    </lineage>
</organism>
<dbReference type="OrthoDB" id="2148490at2759"/>
<comment type="subcellular location">
    <subcellularLocation>
        <location evidence="9">Membrane</location>
        <topology evidence="9">Multi-pass membrane protein</topology>
    </subcellularLocation>
    <subcellularLocation>
        <location evidence="1">Mitochondrion inner membrane</location>
        <topology evidence="1">Multi-pass membrane protein</topology>
    </subcellularLocation>
</comment>
<dbReference type="AlphaFoldDB" id="A0A9P6DWK2"/>
<keyword evidence="7" id="KW-0496">Mitochondrion</keyword>
<evidence type="ECO:0000256" key="1">
    <source>
        <dbReference type="ARBA" id="ARBA00004448"/>
    </source>
</evidence>
<dbReference type="Proteomes" id="UP000886523">
    <property type="component" value="Unassembled WGS sequence"/>
</dbReference>
<evidence type="ECO:0000259" key="12">
    <source>
        <dbReference type="Pfam" id="PF02096"/>
    </source>
</evidence>
<evidence type="ECO:0000256" key="11">
    <source>
        <dbReference type="SAM" id="Phobius"/>
    </source>
</evidence>
<evidence type="ECO:0000313" key="13">
    <source>
        <dbReference type="EMBL" id="KAF9512845.1"/>
    </source>
</evidence>
<evidence type="ECO:0000256" key="4">
    <source>
        <dbReference type="ARBA" id="ARBA00022792"/>
    </source>
</evidence>
<sequence>MQALKGCAHARSPPLPRRAPTLYTSVRNLHVLSSSLSLGSRTTLLNTRRTSDAVTHLYRRRRETRAYWWWGSSTPSANIPPLSTPTSTPEMPPLVQSIPEPTVESAGTLANSTASIPLPPGEELTASSDTIQSVALDMIANGDHLGDLASLGLARWTPTGLLQSLFEQIHVHAGLSWWAVIVVCALSARLLVLPILLRAQVNTLRLTAIRPQLEMHTKQLKAAKDAGDMQTAQKASIRAQKLLKDNDCHPLKSLVGPAVQLPLAISFFTAIRGMCSIPVESMTSGGALWFPDLTIADPYYILPVASSAAMWIMIDTSQKDAPQTASTGHVNNFFRVLSLISVPFIAFLPSGLLIYFSTNGAFMLLQALVFRIPSIRVWAGLPPVSKVAHVKGPTIRESIKAFRKTIREQHEASMREVNQGAFGSPHPTTLSALEKGSQGNARKKTSQTAAKG</sequence>
<keyword evidence="3 9" id="KW-0812">Transmembrane</keyword>
<evidence type="ECO:0000256" key="7">
    <source>
        <dbReference type="ARBA" id="ARBA00023128"/>
    </source>
</evidence>
<gene>
    <name evidence="13" type="ORF">BS47DRAFT_1344957</name>
</gene>
<evidence type="ECO:0000256" key="5">
    <source>
        <dbReference type="ARBA" id="ARBA00022946"/>
    </source>
</evidence>
<comment type="caution">
    <text evidence="13">The sequence shown here is derived from an EMBL/GenBank/DDBJ whole genome shotgun (WGS) entry which is preliminary data.</text>
</comment>
<evidence type="ECO:0000256" key="2">
    <source>
        <dbReference type="ARBA" id="ARBA00009877"/>
    </source>
</evidence>
<keyword evidence="8 11" id="KW-0472">Membrane</keyword>
<dbReference type="PANTHER" id="PTHR12428:SF66">
    <property type="entry name" value="MITOCHONDRIAL INNER MEMBRANE PROTEIN OXA1L"/>
    <property type="match status" value="1"/>
</dbReference>